<dbReference type="GO" id="GO:0016887">
    <property type="term" value="F:ATP hydrolysis activity"/>
    <property type="evidence" value="ECO:0007669"/>
    <property type="project" value="InterPro"/>
</dbReference>
<keyword evidence="6" id="KW-1278">Translocase</keyword>
<keyword evidence="5 10" id="KW-0067">ATP-binding</keyword>
<evidence type="ECO:0000313" key="11">
    <source>
        <dbReference type="Proteomes" id="UP000824128"/>
    </source>
</evidence>
<dbReference type="Gene3D" id="3.40.50.300">
    <property type="entry name" value="P-loop containing nucleotide triphosphate hydrolases"/>
    <property type="match status" value="1"/>
</dbReference>
<comment type="caution">
    <text evidence="10">The sequence shown here is derived from an EMBL/GenBank/DDBJ whole genome shotgun (WGS) entry which is preliminary data.</text>
</comment>
<evidence type="ECO:0000256" key="5">
    <source>
        <dbReference type="ARBA" id="ARBA00022840"/>
    </source>
</evidence>
<dbReference type="SUPFAM" id="SSF55021">
    <property type="entry name" value="ACT-like"/>
    <property type="match status" value="1"/>
</dbReference>
<gene>
    <name evidence="10" type="ORF">IAD24_00235</name>
</gene>
<dbReference type="PROSITE" id="PS50893">
    <property type="entry name" value="ABC_TRANSPORTER_2"/>
    <property type="match status" value="1"/>
</dbReference>
<keyword evidence="2" id="KW-0813">Transport</keyword>
<dbReference type="PANTHER" id="PTHR43166:SF30">
    <property type="entry name" value="METHIONINE IMPORT ATP-BINDING PROTEIN METN"/>
    <property type="match status" value="1"/>
</dbReference>
<evidence type="ECO:0000256" key="7">
    <source>
        <dbReference type="ARBA" id="ARBA00022970"/>
    </source>
</evidence>
<dbReference type="InterPro" id="IPR050086">
    <property type="entry name" value="MetN_ABC_transporter-like"/>
</dbReference>
<evidence type="ECO:0000259" key="9">
    <source>
        <dbReference type="PROSITE" id="PS50893"/>
    </source>
</evidence>
<dbReference type="Proteomes" id="UP000824128">
    <property type="component" value="Unassembled WGS sequence"/>
</dbReference>
<dbReference type="InterPro" id="IPR017871">
    <property type="entry name" value="ABC_transporter-like_CS"/>
</dbReference>
<name>A0A9D1N277_9FIRM</name>
<reference evidence="10" key="1">
    <citation type="submission" date="2020-10" db="EMBL/GenBank/DDBJ databases">
        <authorList>
            <person name="Gilroy R."/>
        </authorList>
    </citation>
    <scope>NUCLEOTIDE SEQUENCE</scope>
    <source>
        <strain evidence="10">ChiGjej2B2-16831</strain>
    </source>
</reference>
<dbReference type="PANTHER" id="PTHR43166">
    <property type="entry name" value="AMINO ACID IMPORT ATP-BINDING PROTEIN"/>
    <property type="match status" value="1"/>
</dbReference>
<dbReference type="InterPro" id="IPR003439">
    <property type="entry name" value="ABC_transporter-like_ATP-bd"/>
</dbReference>
<comment type="similarity">
    <text evidence="1">Belongs to the ABC transporter superfamily.</text>
</comment>
<dbReference type="SMART" id="SM00382">
    <property type="entry name" value="AAA"/>
    <property type="match status" value="1"/>
</dbReference>
<dbReference type="InterPro" id="IPR018449">
    <property type="entry name" value="NIL_domain"/>
</dbReference>
<protein>
    <submittedName>
        <fullName evidence="10">ATP-binding cassette domain-containing protein</fullName>
    </submittedName>
</protein>
<keyword evidence="3" id="KW-1003">Cell membrane</keyword>
<evidence type="ECO:0000256" key="1">
    <source>
        <dbReference type="ARBA" id="ARBA00005417"/>
    </source>
</evidence>
<feature type="domain" description="ABC transporter" evidence="9">
    <location>
        <begin position="7"/>
        <end position="246"/>
    </location>
</feature>
<dbReference type="GO" id="GO:0006865">
    <property type="term" value="P:amino acid transport"/>
    <property type="evidence" value="ECO:0007669"/>
    <property type="project" value="UniProtKB-KW"/>
</dbReference>
<dbReference type="Gene3D" id="3.30.70.260">
    <property type="match status" value="1"/>
</dbReference>
<reference evidence="10" key="2">
    <citation type="journal article" date="2021" name="PeerJ">
        <title>Extensive microbial diversity within the chicken gut microbiome revealed by metagenomics and culture.</title>
        <authorList>
            <person name="Gilroy R."/>
            <person name="Ravi A."/>
            <person name="Getino M."/>
            <person name="Pursley I."/>
            <person name="Horton D.L."/>
            <person name="Alikhan N.F."/>
            <person name="Baker D."/>
            <person name="Gharbi K."/>
            <person name="Hall N."/>
            <person name="Watson M."/>
            <person name="Adriaenssens E.M."/>
            <person name="Foster-Nyarko E."/>
            <person name="Jarju S."/>
            <person name="Secka A."/>
            <person name="Antonio M."/>
            <person name="Oren A."/>
            <person name="Chaudhuri R.R."/>
            <person name="La Ragione R."/>
            <person name="Hildebrand F."/>
            <person name="Pallen M.J."/>
        </authorList>
    </citation>
    <scope>NUCLEOTIDE SEQUENCE</scope>
    <source>
        <strain evidence="10">ChiGjej2B2-16831</strain>
    </source>
</reference>
<dbReference type="GO" id="GO:0005524">
    <property type="term" value="F:ATP binding"/>
    <property type="evidence" value="ECO:0007669"/>
    <property type="project" value="UniProtKB-KW"/>
</dbReference>
<evidence type="ECO:0000256" key="2">
    <source>
        <dbReference type="ARBA" id="ARBA00022448"/>
    </source>
</evidence>
<proteinExistence type="inferred from homology"/>
<dbReference type="FunFam" id="3.40.50.300:FF:000056">
    <property type="entry name" value="Cell division ATP-binding protein FtsE"/>
    <property type="match status" value="1"/>
</dbReference>
<keyword evidence="8" id="KW-0472">Membrane</keyword>
<evidence type="ECO:0000256" key="6">
    <source>
        <dbReference type="ARBA" id="ARBA00022967"/>
    </source>
</evidence>
<evidence type="ECO:0000313" key="10">
    <source>
        <dbReference type="EMBL" id="HIU93561.1"/>
    </source>
</evidence>
<evidence type="ECO:0000256" key="3">
    <source>
        <dbReference type="ARBA" id="ARBA00022475"/>
    </source>
</evidence>
<dbReference type="AlphaFoldDB" id="A0A9D1N277"/>
<dbReference type="CDD" id="cd03258">
    <property type="entry name" value="ABC_MetN_methionine_transporter"/>
    <property type="match status" value="1"/>
</dbReference>
<organism evidence="10 11">
    <name type="scientific">Candidatus Aphodomorpha intestinavium</name>
    <dbReference type="NCBI Taxonomy" id="2840672"/>
    <lineage>
        <taxon>Bacteria</taxon>
        <taxon>Bacillati</taxon>
        <taxon>Bacillota</taxon>
        <taxon>Clostridia</taxon>
        <taxon>Eubacteriales</taxon>
        <taxon>Candidatus Aphodomorpha</taxon>
    </lineage>
</organism>
<dbReference type="EMBL" id="DVNZ01000009">
    <property type="protein sequence ID" value="HIU93561.1"/>
    <property type="molecule type" value="Genomic_DNA"/>
</dbReference>
<dbReference type="PROSITE" id="PS00211">
    <property type="entry name" value="ABC_TRANSPORTER_1"/>
    <property type="match status" value="1"/>
</dbReference>
<dbReference type="SUPFAM" id="SSF52540">
    <property type="entry name" value="P-loop containing nucleoside triphosphate hydrolases"/>
    <property type="match status" value="1"/>
</dbReference>
<accession>A0A9D1N277</accession>
<dbReference type="GO" id="GO:0005886">
    <property type="term" value="C:plasma membrane"/>
    <property type="evidence" value="ECO:0007669"/>
    <property type="project" value="UniProtKB-ARBA"/>
</dbReference>
<dbReference type="InterPro" id="IPR003593">
    <property type="entry name" value="AAA+_ATPase"/>
</dbReference>
<dbReference type="InterPro" id="IPR041701">
    <property type="entry name" value="MetN_ABC"/>
</dbReference>
<dbReference type="Pfam" id="PF09383">
    <property type="entry name" value="NIL"/>
    <property type="match status" value="1"/>
</dbReference>
<sequence length="335" mass="36292">MESKPIIEIRGLSKTFGAGEGAVTALSDIDLTIERGEIFGIIGLSGAGKSTLVRCINLLERPTAGTVVVDGADMTALTEAQLRQARRSIGMIFQGFNLLMQRTAEENICFPLLLAGTPRREAKRRAAELLEIVGLAERAGAYPAQLSGGQKQRVAIARALATNPKVLLCDEATSALDPTTTQSILALIKQLNRTLGVTVLVITHEMRVVEQICTRVAIISESRISEIGAVEEVFRRPKTDAARKLLFPQGGHTEPFRMGGPLYRIVFDGSSADRPVVADMILRCGTPVNIAFADTKIIDGRIYGQMLLQFPEDEAATAHMLAYLDGESIGYEEVR</sequence>
<dbReference type="SMART" id="SM00930">
    <property type="entry name" value="NIL"/>
    <property type="match status" value="1"/>
</dbReference>
<evidence type="ECO:0000256" key="8">
    <source>
        <dbReference type="ARBA" id="ARBA00023136"/>
    </source>
</evidence>
<keyword evidence="4" id="KW-0547">Nucleotide-binding</keyword>
<dbReference type="Pfam" id="PF00005">
    <property type="entry name" value="ABC_tran"/>
    <property type="match status" value="1"/>
</dbReference>
<evidence type="ECO:0000256" key="4">
    <source>
        <dbReference type="ARBA" id="ARBA00022741"/>
    </source>
</evidence>
<dbReference type="InterPro" id="IPR027417">
    <property type="entry name" value="P-loop_NTPase"/>
</dbReference>
<dbReference type="InterPro" id="IPR045865">
    <property type="entry name" value="ACT-like_dom_sf"/>
</dbReference>
<keyword evidence="7" id="KW-0029">Amino-acid transport</keyword>